<feature type="transmembrane region" description="Helical" evidence="1">
    <location>
        <begin position="158"/>
        <end position="177"/>
    </location>
</feature>
<organism evidence="2 3">
    <name type="scientific">Streptococcus gordonii (strain Challis / ATCC 35105 / BCRC 15272 / CH1 / DL1 / V288)</name>
    <dbReference type="NCBI Taxonomy" id="467705"/>
    <lineage>
        <taxon>Bacteria</taxon>
        <taxon>Bacillati</taxon>
        <taxon>Bacillota</taxon>
        <taxon>Bacilli</taxon>
        <taxon>Lactobacillales</taxon>
        <taxon>Streptococcaceae</taxon>
        <taxon>Streptococcus</taxon>
    </lineage>
</organism>
<dbReference type="AlphaFoldDB" id="A8AUH6"/>
<name>A8AUH6_STRGC</name>
<keyword evidence="1" id="KW-0472">Membrane</keyword>
<dbReference type="EMBL" id="CP000725">
    <property type="protein sequence ID" value="ABV09311.1"/>
    <property type="molecule type" value="Genomic_DNA"/>
</dbReference>
<keyword evidence="3" id="KW-1185">Reference proteome</keyword>
<reference evidence="2 3" key="1">
    <citation type="journal article" date="2007" name="J. Bacteriol.">
        <title>Genome-wide transcriptional changes in Streptococcus gordonii in response to competence signaling peptide.</title>
        <authorList>
            <person name="Vickerman M.M."/>
            <person name="Iobst S."/>
            <person name="Jesionowski A.M."/>
            <person name="Gill S.R."/>
        </authorList>
    </citation>
    <scope>NUCLEOTIDE SEQUENCE [LARGE SCALE GENOMIC DNA]</scope>
    <source>
        <strain evidence="3">Challis / ATCC 35105 / BCRC 15272 / CH1 / DL1 / V288</strain>
    </source>
</reference>
<protein>
    <submittedName>
        <fullName evidence="2">Uncharacterized protein</fullName>
    </submittedName>
</protein>
<dbReference type="KEGG" id="sgo:SGO_0114"/>
<feature type="transmembrane region" description="Helical" evidence="1">
    <location>
        <begin position="41"/>
        <end position="66"/>
    </location>
</feature>
<evidence type="ECO:0000313" key="3">
    <source>
        <dbReference type="Proteomes" id="UP000001131"/>
    </source>
</evidence>
<evidence type="ECO:0000313" key="2">
    <source>
        <dbReference type="EMBL" id="ABV09311.1"/>
    </source>
</evidence>
<evidence type="ECO:0000256" key="1">
    <source>
        <dbReference type="SAM" id="Phobius"/>
    </source>
</evidence>
<feature type="transmembrane region" description="Helical" evidence="1">
    <location>
        <begin position="126"/>
        <end position="146"/>
    </location>
</feature>
<keyword evidence="1" id="KW-0812">Transmembrane</keyword>
<feature type="transmembrane region" description="Helical" evidence="1">
    <location>
        <begin position="12"/>
        <end position="35"/>
    </location>
</feature>
<dbReference type="Proteomes" id="UP000001131">
    <property type="component" value="Chromosome"/>
</dbReference>
<proteinExistence type="predicted"/>
<feature type="transmembrane region" description="Helical" evidence="1">
    <location>
        <begin position="99"/>
        <end position="120"/>
    </location>
</feature>
<keyword evidence="1" id="KW-1133">Transmembrane helix</keyword>
<dbReference type="InterPro" id="IPR046475">
    <property type="entry name" value="DUF6796"/>
</dbReference>
<accession>A8AUH6</accession>
<dbReference type="HOGENOM" id="CLU_087921_0_0_9"/>
<sequence>MLMLSASKKRLRWGALLANFSIPLMLAGLYSLFMLAHLSMWNWLAIVFLGIGFVLSPVAHVAFYYVGIISKVAYEQSEGKSCSVSNAKLINEVVLFLDITWRVAVGVTALGWLVYSFLIFTNQTILPSYLGILTPLFGSLWVILLVKKLKIGRPYLNGAAFNVAFTIFFILVLWYYLHPF</sequence>
<gene>
    <name evidence="2" type="ordered locus">SGO_0114</name>
</gene>
<dbReference type="Pfam" id="PF20599">
    <property type="entry name" value="DUF6796"/>
    <property type="match status" value="1"/>
</dbReference>